<accession>A7HY12</accession>
<organism evidence="13 14">
    <name type="scientific">Parvibaculum lavamentivorans (strain DS-1 / DSM 13023 / NCIMB 13966)</name>
    <dbReference type="NCBI Taxonomy" id="402881"/>
    <lineage>
        <taxon>Bacteria</taxon>
        <taxon>Pseudomonadati</taxon>
        <taxon>Pseudomonadota</taxon>
        <taxon>Alphaproteobacteria</taxon>
        <taxon>Hyphomicrobiales</taxon>
        <taxon>Parvibaculaceae</taxon>
        <taxon>Parvibaculum</taxon>
    </lineage>
</organism>
<dbReference type="Proteomes" id="UP000006377">
    <property type="component" value="Chromosome"/>
</dbReference>
<dbReference type="PANTHER" id="PTHR42837">
    <property type="entry name" value="REGULATOR OF SIGMA-E PROTEASE RSEP"/>
    <property type="match status" value="1"/>
</dbReference>
<dbReference type="PANTHER" id="PTHR42837:SF2">
    <property type="entry name" value="MEMBRANE METALLOPROTEASE ARASP2, CHLOROPLASTIC-RELATED"/>
    <property type="match status" value="1"/>
</dbReference>
<dbReference type="CDD" id="cd23081">
    <property type="entry name" value="cpPDZ_EcRseP-like"/>
    <property type="match status" value="1"/>
</dbReference>
<evidence type="ECO:0000256" key="11">
    <source>
        <dbReference type="RuleBase" id="RU362031"/>
    </source>
</evidence>
<dbReference type="GO" id="GO:0006508">
    <property type="term" value="P:proteolysis"/>
    <property type="evidence" value="ECO:0007669"/>
    <property type="project" value="UniProtKB-KW"/>
</dbReference>
<evidence type="ECO:0000256" key="4">
    <source>
        <dbReference type="ARBA" id="ARBA00022670"/>
    </source>
</evidence>
<reference evidence="13 14" key="1">
    <citation type="journal article" date="2011" name="Stand. Genomic Sci.">
        <title>Complete genome sequence of Parvibaculum lavamentivorans type strain (DS-1(T)).</title>
        <authorList>
            <person name="Schleheck D."/>
            <person name="Weiss M."/>
            <person name="Pitluck S."/>
            <person name="Bruce D."/>
            <person name="Land M.L."/>
            <person name="Han S."/>
            <person name="Saunders E."/>
            <person name="Tapia R."/>
            <person name="Detter C."/>
            <person name="Brettin T."/>
            <person name="Han J."/>
            <person name="Woyke T."/>
            <person name="Goodwin L."/>
            <person name="Pennacchio L."/>
            <person name="Nolan M."/>
            <person name="Cook A.M."/>
            <person name="Kjelleberg S."/>
            <person name="Thomas T."/>
        </authorList>
    </citation>
    <scope>NUCLEOTIDE SEQUENCE [LARGE SCALE GENOMIC DNA]</scope>
    <source>
        <strain evidence="14">DS-1 / DSM 13023 / NCIMB 13966</strain>
    </source>
</reference>
<dbReference type="NCBIfam" id="TIGR00054">
    <property type="entry name" value="RIP metalloprotease RseP"/>
    <property type="match status" value="1"/>
</dbReference>
<evidence type="ECO:0000256" key="7">
    <source>
        <dbReference type="ARBA" id="ARBA00022833"/>
    </source>
</evidence>
<dbReference type="GO" id="GO:0046872">
    <property type="term" value="F:metal ion binding"/>
    <property type="evidence" value="ECO:0007669"/>
    <property type="project" value="UniProtKB-KW"/>
</dbReference>
<keyword evidence="9 11" id="KW-0482">Metalloprotease</keyword>
<dbReference type="GO" id="GO:0016020">
    <property type="term" value="C:membrane"/>
    <property type="evidence" value="ECO:0007669"/>
    <property type="project" value="UniProtKB-SubCell"/>
</dbReference>
<comment type="cofactor">
    <cofactor evidence="1 11">
        <name>Zn(2+)</name>
        <dbReference type="ChEBI" id="CHEBI:29105"/>
    </cofactor>
</comment>
<keyword evidence="4 13" id="KW-0645">Protease</keyword>
<dbReference type="Gene3D" id="2.30.42.10">
    <property type="match status" value="1"/>
</dbReference>
<proteinExistence type="inferred from homology"/>
<feature type="transmembrane region" description="Helical" evidence="11">
    <location>
        <begin position="302"/>
        <end position="327"/>
    </location>
</feature>
<gene>
    <name evidence="13" type="ordered locus">Plav_3189</name>
</gene>
<evidence type="ECO:0000256" key="6">
    <source>
        <dbReference type="ARBA" id="ARBA00022801"/>
    </source>
</evidence>
<dbReference type="AlphaFoldDB" id="A7HY12"/>
<comment type="subcellular location">
    <subcellularLocation>
        <location evidence="2">Membrane</location>
        <topology evidence="2">Multi-pass membrane protein</topology>
    </subcellularLocation>
</comment>
<keyword evidence="10 11" id="KW-0472">Membrane</keyword>
<keyword evidence="6 11" id="KW-0378">Hydrolase</keyword>
<dbReference type="InterPro" id="IPR001478">
    <property type="entry name" value="PDZ"/>
</dbReference>
<comment type="similarity">
    <text evidence="3 11">Belongs to the peptidase M50B family.</text>
</comment>
<evidence type="ECO:0000256" key="5">
    <source>
        <dbReference type="ARBA" id="ARBA00022692"/>
    </source>
</evidence>
<dbReference type="Pfam" id="PF02163">
    <property type="entry name" value="Peptidase_M50"/>
    <property type="match status" value="1"/>
</dbReference>
<feature type="transmembrane region" description="Helical" evidence="11">
    <location>
        <begin position="17"/>
        <end position="34"/>
    </location>
</feature>
<evidence type="ECO:0000256" key="10">
    <source>
        <dbReference type="ARBA" id="ARBA00023136"/>
    </source>
</evidence>
<dbReference type="CDD" id="cd06163">
    <property type="entry name" value="S2P-M50_PDZ_RseP-like"/>
    <property type="match status" value="1"/>
</dbReference>
<dbReference type="InterPro" id="IPR041489">
    <property type="entry name" value="PDZ_6"/>
</dbReference>
<dbReference type="KEGG" id="pla:Plav_3189"/>
<evidence type="ECO:0000313" key="14">
    <source>
        <dbReference type="Proteomes" id="UP000006377"/>
    </source>
</evidence>
<keyword evidence="5 11" id="KW-0812">Transmembrane</keyword>
<evidence type="ECO:0000256" key="8">
    <source>
        <dbReference type="ARBA" id="ARBA00022989"/>
    </source>
</evidence>
<dbReference type="GO" id="GO:0004222">
    <property type="term" value="F:metalloendopeptidase activity"/>
    <property type="evidence" value="ECO:0007669"/>
    <property type="project" value="InterPro"/>
</dbReference>
<dbReference type="InterPro" id="IPR036034">
    <property type="entry name" value="PDZ_sf"/>
</dbReference>
<keyword evidence="7 11" id="KW-0862">Zinc</keyword>
<evidence type="ECO:0000313" key="13">
    <source>
        <dbReference type="EMBL" id="ABS64795.1"/>
    </source>
</evidence>
<dbReference type="HOGENOM" id="CLU_025778_1_0_5"/>
<evidence type="ECO:0000256" key="3">
    <source>
        <dbReference type="ARBA" id="ARBA00007931"/>
    </source>
</evidence>
<dbReference type="SMART" id="SM00228">
    <property type="entry name" value="PDZ"/>
    <property type="match status" value="1"/>
</dbReference>
<protein>
    <recommendedName>
        <fullName evidence="11">Zinc metalloprotease</fullName>
        <ecNumber evidence="11">3.4.24.-</ecNumber>
    </recommendedName>
</protein>
<keyword evidence="14" id="KW-1185">Reference proteome</keyword>
<dbReference type="PROSITE" id="PS50106">
    <property type="entry name" value="PDZ"/>
    <property type="match status" value="1"/>
</dbReference>
<evidence type="ECO:0000259" key="12">
    <source>
        <dbReference type="PROSITE" id="PS50106"/>
    </source>
</evidence>
<evidence type="ECO:0000256" key="9">
    <source>
        <dbReference type="ARBA" id="ARBA00023049"/>
    </source>
</evidence>
<keyword evidence="8 11" id="KW-1133">Transmembrane helix</keyword>
<feature type="domain" description="PDZ" evidence="12">
    <location>
        <begin position="146"/>
        <end position="183"/>
    </location>
</feature>
<dbReference type="InterPro" id="IPR008915">
    <property type="entry name" value="Peptidase_M50"/>
</dbReference>
<dbReference type="eggNOG" id="COG0750">
    <property type="taxonomic scope" value="Bacteria"/>
</dbReference>
<evidence type="ECO:0000256" key="2">
    <source>
        <dbReference type="ARBA" id="ARBA00004141"/>
    </source>
</evidence>
<dbReference type="SUPFAM" id="SSF50156">
    <property type="entry name" value="PDZ domain-like"/>
    <property type="match status" value="1"/>
</dbReference>
<dbReference type="InterPro" id="IPR004387">
    <property type="entry name" value="Pept_M50_Zn"/>
</dbReference>
<dbReference type="STRING" id="402881.Plav_3189"/>
<dbReference type="EC" id="3.4.24.-" evidence="11"/>
<keyword evidence="11" id="KW-0479">Metal-binding</keyword>
<sequence>MNAMDLLAGLGGFGESLWSYLIPFLFVLTVVVFFHELGHFSVARWCGVKVSTFSIGFGREIFGWNDRHGTRWKVSWIPLGGYVKFAGDENAASMPSREQLERTPIEERSGLFHFKPLHQRAAVVAAGPIANFILATVIFACIFTFLGRSIATPVVDEVRPDSAAAAAGFVAGDRIVAIDGSPIASFEQMQRIVTGNGGAELRFDVARGEETVALTAVPEVQEVTDRFGNVHRIAMLGIVRHVDSGNVEVVRSDPVTALWLGAKETWFVAERTLSYIGGIFTGTEDPDQLGGPLRIAQVSGQVATIGFAALISMTAMLSVSIGLLNLFPVPMLDGGHLLYYAVEAVRGRPLGEQAQEYGFRIGLALVMMLMVFATWNDLVHLQVFSFLSGLFS</sequence>
<evidence type="ECO:0000256" key="1">
    <source>
        <dbReference type="ARBA" id="ARBA00001947"/>
    </source>
</evidence>
<feature type="transmembrane region" description="Helical" evidence="11">
    <location>
        <begin position="121"/>
        <end position="146"/>
    </location>
</feature>
<dbReference type="Pfam" id="PF17820">
    <property type="entry name" value="PDZ_6"/>
    <property type="match status" value="1"/>
</dbReference>
<name>A7HY12_PARL1</name>
<feature type="transmembrane region" description="Helical" evidence="11">
    <location>
        <begin position="357"/>
        <end position="375"/>
    </location>
</feature>
<dbReference type="EMBL" id="CP000774">
    <property type="protein sequence ID" value="ABS64795.1"/>
    <property type="molecule type" value="Genomic_DNA"/>
</dbReference>